<name>A0A6F9DSU3_9ASCI</name>
<evidence type="ECO:0000259" key="2">
    <source>
        <dbReference type="Pfam" id="PF15743"/>
    </source>
</evidence>
<dbReference type="AlphaFoldDB" id="A0A6F9DSU3"/>
<organism evidence="3">
    <name type="scientific">Phallusia mammillata</name>
    <dbReference type="NCBI Taxonomy" id="59560"/>
    <lineage>
        <taxon>Eukaryota</taxon>
        <taxon>Metazoa</taxon>
        <taxon>Chordata</taxon>
        <taxon>Tunicata</taxon>
        <taxon>Ascidiacea</taxon>
        <taxon>Phlebobranchia</taxon>
        <taxon>Ascidiidae</taxon>
        <taxon>Phallusia</taxon>
    </lineage>
</organism>
<feature type="region of interest" description="Disordered" evidence="1">
    <location>
        <begin position="165"/>
        <end position="486"/>
    </location>
</feature>
<feature type="compositionally biased region" description="Polar residues" evidence="1">
    <location>
        <begin position="378"/>
        <end position="402"/>
    </location>
</feature>
<feature type="compositionally biased region" description="Basic and acidic residues" evidence="1">
    <location>
        <begin position="451"/>
        <end position="466"/>
    </location>
</feature>
<evidence type="ECO:0000313" key="3">
    <source>
        <dbReference type="EMBL" id="CAB3266514.1"/>
    </source>
</evidence>
<dbReference type="PANTHER" id="PTHR14421">
    <property type="entry name" value="SPERMATOGENESIS-ASSOCIATED PROTEIN 1"/>
    <property type="match status" value="1"/>
</dbReference>
<sequence>MSDGGDSVDYRPPSDNLVDLHISIVPMEHWVERLNYASHKVIADTFSVGFIRVLPDTPLAKLRNDMRLQLGENFFPKSYVFLKHIGRCLALVRKSQEKQLKVKTFLPPQSIMPEIFVLPGQPNMYNYSVLPPITPKMQDLHKPFSEPESISPELVPETIYKQHTPTQQRFEDSDPVSESHESQQLVRHGSHKQKAIVDQLRRSMENDRHDSNKSVYRSQAASPPASKDIKRQKRHISGKSSLTGENPNKPIFPRGQRGRTTPGQASDAMSPFKHPEDHVLVERSQPSQAKSVLHEGPQKRKVHYNMPNRSSTNSSQGLESRGISQSSIVMEEKPPTNSTNNDSGYMEQDQSDSDDSTINKMKMRLLSGSTSDHKQEAQKQPQSEVFESSSMVQKEITHQASPSPIRIPKFHKPAVEQQEVVTTPASSPRPNESKSSSAKHEPPPQVSTVKQENETEKRLGSSDRAKLWSQLQNARNSRRLAEKERQDLVKQAKVTTSKLNQKRTSVRDMWKKKFFEEKKRTMPLEDICRRLQSELDTSHRRLVSALEGEKISEKRRYPTFLPSVTSRPSVKSNSKIQVTRLQHDIDGLRRKIEDAKIKLTGEIKLRHQAEEDVKIVRRELLTKKIRAHVAYREAIRGNGFTVRA</sequence>
<feature type="compositionally biased region" description="Basic and acidic residues" evidence="1">
    <location>
        <begin position="199"/>
        <end position="212"/>
    </location>
</feature>
<feature type="domain" description="Spermatogenesis-associated protein 1 C-terminal" evidence="2">
    <location>
        <begin position="470"/>
        <end position="624"/>
    </location>
</feature>
<reference evidence="3" key="1">
    <citation type="submission" date="2020-04" db="EMBL/GenBank/DDBJ databases">
        <authorList>
            <person name="Neveu A P."/>
        </authorList>
    </citation>
    <scope>NUCLEOTIDE SEQUENCE</scope>
    <source>
        <tissue evidence="3">Whole embryo</tissue>
    </source>
</reference>
<dbReference type="InterPro" id="IPR031478">
    <property type="entry name" value="SPATA1_C"/>
</dbReference>
<protein>
    <submittedName>
        <fullName evidence="3">Spermatogenesis-associated protein 1</fullName>
    </submittedName>
</protein>
<dbReference type="Pfam" id="PF15743">
    <property type="entry name" value="SPATA1_C"/>
    <property type="match status" value="1"/>
</dbReference>
<proteinExistence type="evidence at transcript level"/>
<feature type="compositionally biased region" description="Low complexity" evidence="1">
    <location>
        <begin position="426"/>
        <end position="436"/>
    </location>
</feature>
<evidence type="ECO:0000256" key="1">
    <source>
        <dbReference type="SAM" id="MobiDB-lite"/>
    </source>
</evidence>
<gene>
    <name evidence="3" type="primary">Spata17-003</name>
</gene>
<dbReference type="PANTHER" id="PTHR14421:SF3">
    <property type="entry name" value="SPERMATOGENESIS-ASSOCIATED PROTEIN 1"/>
    <property type="match status" value="1"/>
</dbReference>
<feature type="compositionally biased region" description="Polar residues" evidence="1">
    <location>
        <begin position="307"/>
        <end position="328"/>
    </location>
</feature>
<dbReference type="EMBL" id="LR790652">
    <property type="protein sequence ID" value="CAB3266514.1"/>
    <property type="molecule type" value="mRNA"/>
</dbReference>
<feature type="compositionally biased region" description="Basic and acidic residues" evidence="1">
    <location>
        <begin position="169"/>
        <end position="181"/>
    </location>
</feature>
<dbReference type="InterPro" id="IPR039062">
    <property type="entry name" value="SPAT1"/>
</dbReference>
<accession>A0A6F9DSU3</accession>